<proteinExistence type="predicted"/>
<dbReference type="RefSeq" id="WP_409025167.1">
    <property type="nucleotide sequence ID" value="NZ_JAVDWQ010000003.1"/>
</dbReference>
<dbReference type="InterPro" id="IPR007921">
    <property type="entry name" value="CHAP_dom"/>
</dbReference>
<comment type="caution">
    <text evidence="2">The sequence shown here is derived from an EMBL/GenBank/DDBJ whole genome shotgun (WGS) entry which is preliminary data.</text>
</comment>
<name>A0ABU1Y5J1_9FLAO</name>
<evidence type="ECO:0000313" key="2">
    <source>
        <dbReference type="EMBL" id="MDR7209413.1"/>
    </source>
</evidence>
<evidence type="ECO:0000259" key="1">
    <source>
        <dbReference type="Pfam" id="PF05257"/>
    </source>
</evidence>
<dbReference type="EMBL" id="JAVDWQ010000003">
    <property type="protein sequence ID" value="MDR7209413.1"/>
    <property type="molecule type" value="Genomic_DNA"/>
</dbReference>
<accession>A0ABU1Y5J1</accession>
<keyword evidence="3" id="KW-1185">Reference proteome</keyword>
<organism evidence="2 3">
    <name type="scientific">Flavobacterium piscis</name>
    <dbReference type="NCBI Taxonomy" id="1114874"/>
    <lineage>
        <taxon>Bacteria</taxon>
        <taxon>Pseudomonadati</taxon>
        <taxon>Bacteroidota</taxon>
        <taxon>Flavobacteriia</taxon>
        <taxon>Flavobacteriales</taxon>
        <taxon>Flavobacteriaceae</taxon>
        <taxon>Flavobacterium</taxon>
    </lineage>
</organism>
<feature type="domain" description="Peptidase C51" evidence="1">
    <location>
        <begin position="77"/>
        <end position="157"/>
    </location>
</feature>
<dbReference type="Gene3D" id="3.90.1720.10">
    <property type="entry name" value="endopeptidase domain like (from Nostoc punctiforme)"/>
    <property type="match status" value="1"/>
</dbReference>
<protein>
    <recommendedName>
        <fullName evidence="1">Peptidase C51 domain-containing protein</fullName>
    </recommendedName>
</protein>
<dbReference type="Proteomes" id="UP001269081">
    <property type="component" value="Unassembled WGS sequence"/>
</dbReference>
<reference evidence="2 3" key="1">
    <citation type="submission" date="2023-07" db="EMBL/GenBank/DDBJ databases">
        <title>Sorghum-associated microbial communities from plants grown in Nebraska, USA.</title>
        <authorList>
            <person name="Schachtman D."/>
        </authorList>
    </citation>
    <scope>NUCLEOTIDE SEQUENCE [LARGE SCALE GENOMIC DNA]</scope>
    <source>
        <strain evidence="2 3">4129</strain>
    </source>
</reference>
<dbReference type="InterPro" id="IPR038765">
    <property type="entry name" value="Papain-like_cys_pep_sf"/>
</dbReference>
<sequence>MSVNPQIKNIDFIHIGQIIVIPNIQDVPAGAEFNFSKGVEAILSRAKSAINHGINYKLGEGGNHPEDNLPTRNKLCDCSGFVCWVLGLNRKTTIPFYAKHGGWIYTDSMEDDINSTSGIFERLTSPEPGCIVVYGNGPKIGHVGIVSEVHNGVMSKVIHCSSGNQSKLGYSIEETAPNVFNRADALWGRFVG</sequence>
<gene>
    <name evidence="2" type="ORF">J2W48_001346</name>
</gene>
<dbReference type="SUPFAM" id="SSF54001">
    <property type="entry name" value="Cysteine proteinases"/>
    <property type="match status" value="1"/>
</dbReference>
<evidence type="ECO:0000313" key="3">
    <source>
        <dbReference type="Proteomes" id="UP001269081"/>
    </source>
</evidence>
<dbReference type="Pfam" id="PF05257">
    <property type="entry name" value="CHAP"/>
    <property type="match status" value="1"/>
</dbReference>